<keyword evidence="4 5" id="KW-0472">Membrane</keyword>
<evidence type="ECO:0000313" key="7">
    <source>
        <dbReference type="EMBL" id="SEJ11534.1"/>
    </source>
</evidence>
<evidence type="ECO:0000313" key="8">
    <source>
        <dbReference type="Proteomes" id="UP000199702"/>
    </source>
</evidence>
<dbReference type="OrthoDB" id="9775207at2"/>
<dbReference type="InterPro" id="IPR006685">
    <property type="entry name" value="MscS_channel_2nd"/>
</dbReference>
<feature type="transmembrane region" description="Helical" evidence="5">
    <location>
        <begin position="20"/>
        <end position="40"/>
    </location>
</feature>
<dbReference type="AlphaFoldDB" id="A0A1H6W8I2"/>
<dbReference type="RefSeq" id="WP_091313804.1">
    <property type="nucleotide sequence ID" value="NZ_CBCSJU010000001.1"/>
</dbReference>
<dbReference type="PANTHER" id="PTHR30414:SF0">
    <property type="entry name" value="MINICONDUCTANCE MECHANOSENSITIVE CHANNEL YBDG"/>
    <property type="match status" value="1"/>
</dbReference>
<gene>
    <name evidence="7" type="ORF">SAMN05660918_2420</name>
</gene>
<dbReference type="GO" id="GO:0071470">
    <property type="term" value="P:cellular response to osmotic stress"/>
    <property type="evidence" value="ECO:0007669"/>
    <property type="project" value="InterPro"/>
</dbReference>
<dbReference type="Proteomes" id="UP000199702">
    <property type="component" value="Unassembled WGS sequence"/>
</dbReference>
<evidence type="ECO:0000256" key="2">
    <source>
        <dbReference type="ARBA" id="ARBA00022692"/>
    </source>
</evidence>
<accession>A0A1H6W8I2</accession>
<proteinExistence type="predicted"/>
<dbReference type="Gene3D" id="2.30.30.60">
    <property type="match status" value="1"/>
</dbReference>
<dbReference type="PANTHER" id="PTHR30414">
    <property type="entry name" value="MINICONDUCTANCE MECHANOSENSITIVE CHANNEL YBDG"/>
    <property type="match status" value="1"/>
</dbReference>
<evidence type="ECO:0000259" key="6">
    <source>
        <dbReference type="Pfam" id="PF00924"/>
    </source>
</evidence>
<dbReference type="InterPro" id="IPR023408">
    <property type="entry name" value="MscS_beta-dom_sf"/>
</dbReference>
<organism evidence="7 8">
    <name type="scientific">Flavobacterium terrigena</name>
    <dbReference type="NCBI Taxonomy" id="402734"/>
    <lineage>
        <taxon>Bacteria</taxon>
        <taxon>Pseudomonadati</taxon>
        <taxon>Bacteroidota</taxon>
        <taxon>Flavobacteriia</taxon>
        <taxon>Flavobacteriales</taxon>
        <taxon>Flavobacteriaceae</taxon>
        <taxon>Flavobacterium</taxon>
    </lineage>
</organism>
<keyword evidence="3 5" id="KW-1133">Transmembrane helix</keyword>
<name>A0A1H6W8I2_9FLAO</name>
<dbReference type="GO" id="GO:0005886">
    <property type="term" value="C:plasma membrane"/>
    <property type="evidence" value="ECO:0007669"/>
    <property type="project" value="TreeGrafter"/>
</dbReference>
<feature type="transmembrane region" description="Helical" evidence="5">
    <location>
        <begin position="171"/>
        <end position="187"/>
    </location>
</feature>
<dbReference type="SUPFAM" id="SSF50182">
    <property type="entry name" value="Sm-like ribonucleoproteins"/>
    <property type="match status" value="1"/>
</dbReference>
<evidence type="ECO:0000256" key="4">
    <source>
        <dbReference type="ARBA" id="ARBA00023136"/>
    </source>
</evidence>
<keyword evidence="8" id="KW-1185">Reference proteome</keyword>
<feature type="transmembrane region" description="Helical" evidence="5">
    <location>
        <begin position="144"/>
        <end position="165"/>
    </location>
</feature>
<keyword evidence="2 5" id="KW-0812">Transmembrane</keyword>
<evidence type="ECO:0000256" key="1">
    <source>
        <dbReference type="ARBA" id="ARBA00004370"/>
    </source>
</evidence>
<protein>
    <submittedName>
        <fullName evidence="7">Miniconductance mechanosensitive channel</fullName>
    </submittedName>
</protein>
<evidence type="ECO:0000256" key="3">
    <source>
        <dbReference type="ARBA" id="ARBA00022989"/>
    </source>
</evidence>
<dbReference type="EMBL" id="FNYA01000006">
    <property type="protein sequence ID" value="SEJ11534.1"/>
    <property type="molecule type" value="Genomic_DNA"/>
</dbReference>
<sequence length="422" mass="48606">MKVFDIAEPLLKKIDFGANFTLYGNLFINLLILMLIAYAIDYIAKKVLIIGLAVVATYTKSTFDDFLVANKTAKYIAHLVPLYYISKKIPIVLDDFVYWENLFGKSVKIFIIVLSLFIVRSVFHSLKDYLKTQPKYNDKPIDSYIQVIMIVLWIYSLISIVLLLLDTKKGVLLTAFGSISALIILVFRDTILGFVASIQVTVNDMVRIGDWITVDKFGADGEVEEINLATVKVRNFDNTTSTIPTYSLISDSFRNWRGMINSDGRRIKRHVLIKGATVRFITNEELESFKRIQFVASYIEKRKADIDKFNIANNIDKSLNVNGRNITNLGLFRKYVQKYIETHPGINKDMQLMVRHLQPTEKGIPLEIYCFSKDKKWENYEYIMADIFDHIIASIPYFDLELFEVQHVKADKLNLLSLPDLE</sequence>
<feature type="domain" description="Mechanosensitive ion channel MscS" evidence="6">
    <location>
        <begin position="189"/>
        <end position="257"/>
    </location>
</feature>
<dbReference type="Pfam" id="PF00924">
    <property type="entry name" value="MS_channel_2nd"/>
    <property type="match status" value="1"/>
</dbReference>
<dbReference type="InterPro" id="IPR010920">
    <property type="entry name" value="LSM_dom_sf"/>
</dbReference>
<evidence type="ECO:0000256" key="5">
    <source>
        <dbReference type="SAM" id="Phobius"/>
    </source>
</evidence>
<dbReference type="InterPro" id="IPR030192">
    <property type="entry name" value="YbdG"/>
</dbReference>
<comment type="subcellular location">
    <subcellularLocation>
        <location evidence="1">Membrane</location>
    </subcellularLocation>
</comment>
<dbReference type="GO" id="GO:0008381">
    <property type="term" value="F:mechanosensitive monoatomic ion channel activity"/>
    <property type="evidence" value="ECO:0007669"/>
    <property type="project" value="InterPro"/>
</dbReference>
<feature type="transmembrane region" description="Helical" evidence="5">
    <location>
        <begin position="102"/>
        <end position="123"/>
    </location>
</feature>
<dbReference type="STRING" id="402734.SAMN05660918_2420"/>
<reference evidence="8" key="1">
    <citation type="submission" date="2016-10" db="EMBL/GenBank/DDBJ databases">
        <authorList>
            <person name="Varghese N."/>
            <person name="Submissions S."/>
        </authorList>
    </citation>
    <scope>NUCLEOTIDE SEQUENCE [LARGE SCALE GENOMIC DNA]</scope>
    <source>
        <strain evidence="8">DSM 17934</strain>
    </source>
</reference>